<evidence type="ECO:0000256" key="2">
    <source>
        <dbReference type="ARBA" id="ARBA00023186"/>
    </source>
</evidence>
<keyword evidence="5" id="KW-1185">Reference proteome</keyword>
<sequence>MPDVVGRVSASFDVTGGLTRMRSHHHAYPLKIAKTFRFPQQQLGVYVMDASPGMMAGDRYELDWEFGEGSCAYVTNQSYTKVHPPRAPGSDIAELSVQNQSFRLAAGAYVEYMPEPVMLYRDAGLWSRTEVRLGSGASFLSGEILCPGRTYRGEQFGFRLYRNRLAVYEEDELIYYNQQRVEPDHGAPQTIGRWGSLTHAGSLLLFSERADAPLAEALRGHLEECFTARGELSFGISLTAKHGLVLNALGGGVLDLQRLLHQAWSFVRSELFGLTVWTPPK</sequence>
<dbReference type="Proteomes" id="UP001469365">
    <property type="component" value="Unassembled WGS sequence"/>
</dbReference>
<dbReference type="PANTHER" id="PTHR33643:SF1">
    <property type="entry name" value="UREASE ACCESSORY PROTEIN D"/>
    <property type="match status" value="1"/>
</dbReference>
<dbReference type="InterPro" id="IPR002669">
    <property type="entry name" value="UreD"/>
</dbReference>
<accession>A0ABU9DUB9</accession>
<comment type="function">
    <text evidence="3">Required for maturation of urease via the functional incorporation of the urease nickel metallocenter.</text>
</comment>
<comment type="subunit">
    <text evidence="3">UreD, UreF and UreG form a complex that acts as a GTP-hydrolysis-dependent molecular chaperone, activating the urease apoprotein by helping to assemble the nickel containing metallocenter of UreC. The UreE protein probably delivers the nickel.</text>
</comment>
<name>A0ABU9DUB9_9BACL</name>
<evidence type="ECO:0000313" key="4">
    <source>
        <dbReference type="EMBL" id="MEK8132476.1"/>
    </source>
</evidence>
<dbReference type="Pfam" id="PF01774">
    <property type="entry name" value="UreD"/>
    <property type="match status" value="1"/>
</dbReference>
<comment type="subcellular location">
    <subcellularLocation>
        <location evidence="3">Cytoplasm</location>
    </subcellularLocation>
</comment>
<reference evidence="4 5" key="1">
    <citation type="submission" date="2024-04" db="EMBL/GenBank/DDBJ databases">
        <title>draft genome sequnece of Paenibacillus filicis.</title>
        <authorList>
            <person name="Kim D.-U."/>
        </authorList>
    </citation>
    <scope>NUCLEOTIDE SEQUENCE [LARGE SCALE GENOMIC DNA]</scope>
    <source>
        <strain evidence="4 5">KACC14197</strain>
    </source>
</reference>
<evidence type="ECO:0000256" key="1">
    <source>
        <dbReference type="ARBA" id="ARBA00007177"/>
    </source>
</evidence>
<protein>
    <recommendedName>
        <fullName evidence="3">Urease accessory protein UreD</fullName>
    </recommendedName>
</protein>
<evidence type="ECO:0000256" key="3">
    <source>
        <dbReference type="HAMAP-Rule" id="MF_01384"/>
    </source>
</evidence>
<keyword evidence="3" id="KW-0996">Nickel insertion</keyword>
<dbReference type="HAMAP" id="MF_01384">
    <property type="entry name" value="UreD"/>
    <property type="match status" value="1"/>
</dbReference>
<evidence type="ECO:0000313" key="5">
    <source>
        <dbReference type="Proteomes" id="UP001469365"/>
    </source>
</evidence>
<comment type="caution">
    <text evidence="4">The sequence shown here is derived from an EMBL/GenBank/DDBJ whole genome shotgun (WGS) entry which is preliminary data.</text>
</comment>
<keyword evidence="3" id="KW-0963">Cytoplasm</keyword>
<dbReference type="PANTHER" id="PTHR33643">
    <property type="entry name" value="UREASE ACCESSORY PROTEIN D"/>
    <property type="match status" value="1"/>
</dbReference>
<organism evidence="4 5">
    <name type="scientific">Paenibacillus filicis</name>
    <dbReference type="NCBI Taxonomy" id="669464"/>
    <lineage>
        <taxon>Bacteria</taxon>
        <taxon>Bacillati</taxon>
        <taxon>Bacillota</taxon>
        <taxon>Bacilli</taxon>
        <taxon>Bacillales</taxon>
        <taxon>Paenibacillaceae</taxon>
        <taxon>Paenibacillus</taxon>
    </lineage>
</organism>
<dbReference type="EMBL" id="JBBPCC010000030">
    <property type="protein sequence ID" value="MEK8132476.1"/>
    <property type="molecule type" value="Genomic_DNA"/>
</dbReference>
<gene>
    <name evidence="3" type="primary">ureD</name>
    <name evidence="4" type="ORF">WMW72_31730</name>
</gene>
<proteinExistence type="inferred from homology"/>
<keyword evidence="2 3" id="KW-0143">Chaperone</keyword>
<comment type="similarity">
    <text evidence="1 3">Belongs to the UreD family.</text>
</comment>